<dbReference type="EMBL" id="BAAAYX010000011">
    <property type="protein sequence ID" value="GAA3707283.1"/>
    <property type="molecule type" value="Genomic_DNA"/>
</dbReference>
<proteinExistence type="predicted"/>
<evidence type="ECO:0000313" key="3">
    <source>
        <dbReference type="Proteomes" id="UP001500051"/>
    </source>
</evidence>
<dbReference type="Proteomes" id="UP001500051">
    <property type="component" value="Unassembled WGS sequence"/>
</dbReference>
<reference evidence="3" key="1">
    <citation type="journal article" date="2019" name="Int. J. Syst. Evol. Microbiol.">
        <title>The Global Catalogue of Microorganisms (GCM) 10K type strain sequencing project: providing services to taxonomists for standard genome sequencing and annotation.</title>
        <authorList>
            <consortium name="The Broad Institute Genomics Platform"/>
            <consortium name="The Broad Institute Genome Sequencing Center for Infectious Disease"/>
            <person name="Wu L."/>
            <person name="Ma J."/>
        </authorList>
    </citation>
    <scope>NUCLEOTIDE SEQUENCE [LARGE SCALE GENOMIC DNA]</scope>
    <source>
        <strain evidence="3">JCM 16548</strain>
    </source>
</reference>
<accession>A0ABP7DPJ4</accession>
<feature type="compositionally biased region" description="Basic residues" evidence="1">
    <location>
        <begin position="188"/>
        <end position="200"/>
    </location>
</feature>
<organism evidence="2 3">
    <name type="scientific">Microlunatus aurantiacus</name>
    <dbReference type="NCBI Taxonomy" id="446786"/>
    <lineage>
        <taxon>Bacteria</taxon>
        <taxon>Bacillati</taxon>
        <taxon>Actinomycetota</taxon>
        <taxon>Actinomycetes</taxon>
        <taxon>Propionibacteriales</taxon>
        <taxon>Propionibacteriaceae</taxon>
        <taxon>Microlunatus</taxon>
    </lineage>
</organism>
<feature type="region of interest" description="Disordered" evidence="1">
    <location>
        <begin position="180"/>
        <end position="201"/>
    </location>
</feature>
<name>A0ABP7DPJ4_9ACTN</name>
<evidence type="ECO:0000313" key="2">
    <source>
        <dbReference type="EMBL" id="GAA3707283.1"/>
    </source>
</evidence>
<gene>
    <name evidence="2" type="ORF">GCM10022204_26480</name>
</gene>
<evidence type="ECO:0000256" key="1">
    <source>
        <dbReference type="SAM" id="MobiDB-lite"/>
    </source>
</evidence>
<keyword evidence="3" id="KW-1185">Reference proteome</keyword>
<dbReference type="RefSeq" id="WP_344812857.1">
    <property type="nucleotide sequence ID" value="NZ_BAAAYX010000011.1"/>
</dbReference>
<protein>
    <submittedName>
        <fullName evidence="2">Uncharacterized protein</fullName>
    </submittedName>
</protein>
<sequence length="335" mass="37741">MLPRWGINSPIRDHGADPGRYTGTVGWTSREHYLAVTVPIAIGLHRDILKRHGVAPDTFQRWVAVKSLYAQDRRCGRTVIVRPDTLAGLLQCDVRTVQRCQKVARDIGLEIVTIPGRMLTEIETYKARKAGSPQRGLSTVSAFVVPTSMRRPVEHVTPTRGRSLSAYVRDLPAFEQSYAGSTRAPLRSARHQQRPKRRRAGPAWDLACDMTRRVPWLSRCSPTRITGQLHRYAHADLPWTANRLVQAMDALHRRLNINAPAHAKTASWALLAWYLRQIDAVADHPALDRPLIPVIPWCGQCVSDTYRWIETADRQPLHPCPACSPQSRADHRPSA</sequence>
<comment type="caution">
    <text evidence="2">The sequence shown here is derived from an EMBL/GenBank/DDBJ whole genome shotgun (WGS) entry which is preliminary data.</text>
</comment>